<reference evidence="1" key="1">
    <citation type="submission" date="2016-01" db="EMBL/GenBank/DDBJ databases">
        <title>Complete genome of Planococcus rifietoensis type strain M8.</title>
        <authorList>
            <person name="See-Too W.S."/>
        </authorList>
    </citation>
    <scope>NUCLEOTIDE SEQUENCE [LARGE SCALE GENOMIC DNA]</scope>
    <source>
        <strain evidence="1">M8</strain>
    </source>
</reference>
<dbReference type="RefSeq" id="WP_058383190.1">
    <property type="nucleotide sequence ID" value="NZ_CP013659.2"/>
</dbReference>
<name>A0A0U2XV44_9BACL</name>
<evidence type="ECO:0000313" key="1">
    <source>
        <dbReference type="EMBL" id="ALS76488.1"/>
    </source>
</evidence>
<dbReference type="KEGG" id="prt:AUC31_15325"/>
<dbReference type="AlphaFoldDB" id="A0A0U2XV44"/>
<dbReference type="Proteomes" id="UP000067683">
    <property type="component" value="Chromosome"/>
</dbReference>
<sequence length="80" mass="9131">MKLESIRTFLSTLLEYRGVRITQTFNSEDGKTLIVQCEPSTGGLVIRDMSNGMTWEYKTLEEATQFIDSYLHPETPKVNA</sequence>
<gene>
    <name evidence="1" type="ORF">AUC31_15325</name>
</gene>
<dbReference type="EMBL" id="CP013659">
    <property type="protein sequence ID" value="ALS76488.1"/>
    <property type="molecule type" value="Genomic_DNA"/>
</dbReference>
<dbReference type="OrthoDB" id="2454622at2"/>
<protein>
    <submittedName>
        <fullName evidence="1">Uncharacterized protein</fullName>
    </submittedName>
</protein>
<keyword evidence="2" id="KW-1185">Reference proteome</keyword>
<organism evidence="1 2">
    <name type="scientific">Planococcus rifietoensis</name>
    <dbReference type="NCBI Taxonomy" id="200991"/>
    <lineage>
        <taxon>Bacteria</taxon>
        <taxon>Bacillati</taxon>
        <taxon>Bacillota</taxon>
        <taxon>Bacilli</taxon>
        <taxon>Bacillales</taxon>
        <taxon>Caryophanaceae</taxon>
        <taxon>Planococcus</taxon>
    </lineage>
</organism>
<proteinExistence type="predicted"/>
<accession>A0A0U2XV44</accession>
<evidence type="ECO:0000313" key="2">
    <source>
        <dbReference type="Proteomes" id="UP000067683"/>
    </source>
</evidence>